<dbReference type="Proteomes" id="UP000238479">
    <property type="component" value="Chromosome 3"/>
</dbReference>
<evidence type="ECO:0000313" key="1">
    <source>
        <dbReference type="EMBL" id="PRQ44964.1"/>
    </source>
</evidence>
<proteinExistence type="predicted"/>
<protein>
    <submittedName>
        <fullName evidence="1">Uncharacterized protein</fullName>
    </submittedName>
</protein>
<dbReference type="AlphaFoldDB" id="A0A2P6REZ0"/>
<sequence length="70" mass="8125">MWVIGSMLTILMGGGSIRFCRRKMGLGHQSVFFETTGQELDYPVLKLRVHQDWRNGKWVSSKKTKRNAVR</sequence>
<comment type="caution">
    <text evidence="1">The sequence shown here is derived from an EMBL/GenBank/DDBJ whole genome shotgun (WGS) entry which is preliminary data.</text>
</comment>
<organism evidence="1 2">
    <name type="scientific">Rosa chinensis</name>
    <name type="common">China rose</name>
    <dbReference type="NCBI Taxonomy" id="74649"/>
    <lineage>
        <taxon>Eukaryota</taxon>
        <taxon>Viridiplantae</taxon>
        <taxon>Streptophyta</taxon>
        <taxon>Embryophyta</taxon>
        <taxon>Tracheophyta</taxon>
        <taxon>Spermatophyta</taxon>
        <taxon>Magnoliopsida</taxon>
        <taxon>eudicotyledons</taxon>
        <taxon>Gunneridae</taxon>
        <taxon>Pentapetalae</taxon>
        <taxon>rosids</taxon>
        <taxon>fabids</taxon>
        <taxon>Rosales</taxon>
        <taxon>Rosaceae</taxon>
        <taxon>Rosoideae</taxon>
        <taxon>Rosoideae incertae sedis</taxon>
        <taxon>Rosa</taxon>
    </lineage>
</organism>
<dbReference type="EMBL" id="PDCK01000041">
    <property type="protein sequence ID" value="PRQ44964.1"/>
    <property type="molecule type" value="Genomic_DNA"/>
</dbReference>
<keyword evidence="2" id="KW-1185">Reference proteome</keyword>
<accession>A0A2P6REZ0</accession>
<gene>
    <name evidence="1" type="ORF">RchiOBHm_Chr3g0484961</name>
</gene>
<evidence type="ECO:0000313" key="2">
    <source>
        <dbReference type="Proteomes" id="UP000238479"/>
    </source>
</evidence>
<reference evidence="1 2" key="1">
    <citation type="journal article" date="2018" name="Nat. Genet.">
        <title>The Rosa genome provides new insights in the design of modern roses.</title>
        <authorList>
            <person name="Bendahmane M."/>
        </authorList>
    </citation>
    <scope>NUCLEOTIDE SEQUENCE [LARGE SCALE GENOMIC DNA]</scope>
    <source>
        <strain evidence="2">cv. Old Blush</strain>
    </source>
</reference>
<name>A0A2P6REZ0_ROSCH</name>
<dbReference type="Gramene" id="PRQ44964">
    <property type="protein sequence ID" value="PRQ44964"/>
    <property type="gene ID" value="RchiOBHm_Chr3g0484961"/>
</dbReference>